<evidence type="ECO:0000256" key="2">
    <source>
        <dbReference type="ARBA" id="ARBA00010992"/>
    </source>
</evidence>
<dbReference type="EMBL" id="JAMYWD010000011">
    <property type="protein sequence ID" value="KAJ4956804.1"/>
    <property type="molecule type" value="Genomic_DNA"/>
</dbReference>
<keyword evidence="4" id="KW-0812">Transmembrane</keyword>
<evidence type="ECO:0008006" key="9">
    <source>
        <dbReference type="Google" id="ProtNLM"/>
    </source>
</evidence>
<accession>A0A9Q0H076</accession>
<proteinExistence type="inferred from homology"/>
<dbReference type="Gene3D" id="1.20.1250.20">
    <property type="entry name" value="MFS general substrate transporter like domains"/>
    <property type="match status" value="1"/>
</dbReference>
<dbReference type="InterPro" id="IPR036259">
    <property type="entry name" value="MFS_trans_sf"/>
</dbReference>
<name>A0A9Q0H076_9MAGN</name>
<keyword evidence="6" id="KW-0472">Membrane</keyword>
<evidence type="ECO:0000256" key="5">
    <source>
        <dbReference type="ARBA" id="ARBA00022989"/>
    </source>
</evidence>
<dbReference type="InterPro" id="IPR005828">
    <property type="entry name" value="MFS_sugar_transport-like"/>
</dbReference>
<protein>
    <recommendedName>
        <fullName evidence="9">Major facilitator superfamily (MFS) profile domain-containing protein</fullName>
    </recommendedName>
</protein>
<dbReference type="AlphaFoldDB" id="A0A9Q0H076"/>
<dbReference type="PANTHER" id="PTHR23500">
    <property type="entry name" value="SOLUTE CARRIER FAMILY 2, FACILITATED GLUCOSE TRANSPORTER"/>
    <property type="match status" value="1"/>
</dbReference>
<dbReference type="OrthoDB" id="508119at2759"/>
<evidence type="ECO:0000313" key="7">
    <source>
        <dbReference type="EMBL" id="KAJ4956804.1"/>
    </source>
</evidence>
<reference evidence="7" key="1">
    <citation type="journal article" date="2023" name="Plant J.">
        <title>The genome of the king protea, Protea cynaroides.</title>
        <authorList>
            <person name="Chang J."/>
            <person name="Duong T.A."/>
            <person name="Schoeman C."/>
            <person name="Ma X."/>
            <person name="Roodt D."/>
            <person name="Barker N."/>
            <person name="Li Z."/>
            <person name="Van de Peer Y."/>
            <person name="Mizrachi E."/>
        </authorList>
    </citation>
    <scope>NUCLEOTIDE SEQUENCE</scope>
    <source>
        <tissue evidence="7">Young leaves</tissue>
    </source>
</reference>
<evidence type="ECO:0000256" key="3">
    <source>
        <dbReference type="ARBA" id="ARBA00022448"/>
    </source>
</evidence>
<evidence type="ECO:0000313" key="8">
    <source>
        <dbReference type="Proteomes" id="UP001141806"/>
    </source>
</evidence>
<comment type="caution">
    <text evidence="7">The sequence shown here is derived from an EMBL/GenBank/DDBJ whole genome shotgun (WGS) entry which is preliminary data.</text>
</comment>
<evidence type="ECO:0000256" key="6">
    <source>
        <dbReference type="ARBA" id="ARBA00023136"/>
    </source>
</evidence>
<comment type="subcellular location">
    <subcellularLocation>
        <location evidence="1">Membrane</location>
    </subcellularLocation>
</comment>
<organism evidence="7 8">
    <name type="scientific">Protea cynaroides</name>
    <dbReference type="NCBI Taxonomy" id="273540"/>
    <lineage>
        <taxon>Eukaryota</taxon>
        <taxon>Viridiplantae</taxon>
        <taxon>Streptophyta</taxon>
        <taxon>Embryophyta</taxon>
        <taxon>Tracheophyta</taxon>
        <taxon>Spermatophyta</taxon>
        <taxon>Magnoliopsida</taxon>
        <taxon>Proteales</taxon>
        <taxon>Proteaceae</taxon>
        <taxon>Protea</taxon>
    </lineage>
</organism>
<gene>
    <name evidence="7" type="ORF">NE237_013587</name>
</gene>
<keyword evidence="3" id="KW-0813">Transport</keyword>
<keyword evidence="8" id="KW-1185">Reference proteome</keyword>
<evidence type="ECO:0000256" key="1">
    <source>
        <dbReference type="ARBA" id="ARBA00004370"/>
    </source>
</evidence>
<sequence>MRLASIFFLAGALIDAFALNVEMLIIGRILLGVGVGFANQRNNQVTWTWLLAGGSSVPIRNRSGEDPRVAECSVPTIHDDRDPGTKLGELCRGGHPPSWMEDSSGIATVLAIMLCVGSLIITETPTSLVEHEKFEEGRATLKRIRDSANVDAEFDLIVHACELARQVKSPYRKLLKRSSHP</sequence>
<dbReference type="GO" id="GO:0015144">
    <property type="term" value="F:carbohydrate transmembrane transporter activity"/>
    <property type="evidence" value="ECO:0007669"/>
    <property type="project" value="InterPro"/>
</dbReference>
<evidence type="ECO:0000256" key="4">
    <source>
        <dbReference type="ARBA" id="ARBA00022692"/>
    </source>
</evidence>
<dbReference type="InterPro" id="IPR045262">
    <property type="entry name" value="STP/PLT_plant"/>
</dbReference>
<dbReference type="GO" id="GO:0016020">
    <property type="term" value="C:membrane"/>
    <property type="evidence" value="ECO:0007669"/>
    <property type="project" value="UniProtKB-SubCell"/>
</dbReference>
<keyword evidence="5" id="KW-1133">Transmembrane helix</keyword>
<dbReference type="Pfam" id="PF00083">
    <property type="entry name" value="Sugar_tr"/>
    <property type="match status" value="1"/>
</dbReference>
<comment type="similarity">
    <text evidence="2">Belongs to the major facilitator superfamily. Sugar transporter (TC 2.A.1.1) family.</text>
</comment>
<dbReference type="PANTHER" id="PTHR23500:SF371">
    <property type="entry name" value="OS07G0206600 PROTEIN"/>
    <property type="match status" value="1"/>
</dbReference>
<dbReference type="Proteomes" id="UP001141806">
    <property type="component" value="Unassembled WGS sequence"/>
</dbReference>